<accession>A0ABQ1FL61</accession>
<gene>
    <name evidence="2" type="ORF">GCM10010981_06280</name>
</gene>
<sequence length="302" mass="34597">MSDPDSSIASTHRFSRPLSWFAKQPRFGTGLFYRENDEHEIYGDENKRTHKPGSVERRTRDASRFSIKALSELDTRKLSANAQSQGHANRENLAFLQRERDPDDGTSFSPALIRTNMHGYQSRGVALEPLYKGRLLKRNIDGKVVEQQPLKKERDSPVEWQGGTFPDWVAQRRDDGKLIAFDLKVPRMAPVAYLEKTIQGTVSTTYYDDIKHEIAKRRQQMPEGTEQRLVFDLISGGHDYKTSRSALAEFAAERGDFPADSVQFLYRKKSGVVKMSKPILREHLSSFSNKRKVVSDFKKTNK</sequence>
<reference evidence="3" key="1">
    <citation type="journal article" date="2019" name="Int. J. Syst. Evol. Microbiol.">
        <title>The Global Catalogue of Microorganisms (GCM) 10K type strain sequencing project: providing services to taxonomists for standard genome sequencing and annotation.</title>
        <authorList>
            <consortium name="The Broad Institute Genomics Platform"/>
            <consortium name="The Broad Institute Genome Sequencing Center for Infectious Disease"/>
            <person name="Wu L."/>
            <person name="Ma J."/>
        </authorList>
    </citation>
    <scope>NUCLEOTIDE SEQUENCE [LARGE SCALE GENOMIC DNA]</scope>
    <source>
        <strain evidence="3">CGMCC 1.15439</strain>
    </source>
</reference>
<proteinExistence type="predicted"/>
<organism evidence="2 3">
    <name type="scientific">Dyella nitratireducens</name>
    <dbReference type="NCBI Taxonomy" id="1849580"/>
    <lineage>
        <taxon>Bacteria</taxon>
        <taxon>Pseudomonadati</taxon>
        <taxon>Pseudomonadota</taxon>
        <taxon>Gammaproteobacteria</taxon>
        <taxon>Lysobacterales</taxon>
        <taxon>Rhodanobacteraceae</taxon>
        <taxon>Dyella</taxon>
    </lineage>
</organism>
<evidence type="ECO:0000313" key="2">
    <source>
        <dbReference type="EMBL" id="GGA20924.1"/>
    </source>
</evidence>
<dbReference type="EMBL" id="BMJA01000001">
    <property type="protein sequence ID" value="GGA20924.1"/>
    <property type="molecule type" value="Genomic_DNA"/>
</dbReference>
<comment type="caution">
    <text evidence="2">The sequence shown here is derived from an EMBL/GenBank/DDBJ whole genome shotgun (WGS) entry which is preliminary data.</text>
</comment>
<evidence type="ECO:0000313" key="3">
    <source>
        <dbReference type="Proteomes" id="UP000620046"/>
    </source>
</evidence>
<name>A0ABQ1FL61_9GAMM</name>
<protein>
    <submittedName>
        <fullName evidence="2">Uncharacterized protein</fullName>
    </submittedName>
</protein>
<dbReference type="Proteomes" id="UP000620046">
    <property type="component" value="Unassembled WGS sequence"/>
</dbReference>
<keyword evidence="3" id="KW-1185">Reference proteome</keyword>
<evidence type="ECO:0000256" key="1">
    <source>
        <dbReference type="SAM" id="MobiDB-lite"/>
    </source>
</evidence>
<feature type="region of interest" description="Disordered" evidence="1">
    <location>
        <begin position="38"/>
        <end position="62"/>
    </location>
</feature>